<keyword evidence="3" id="KW-0539">Nucleus</keyword>
<keyword evidence="2" id="KW-0496">Mitochondrion</keyword>
<dbReference type="GO" id="GO:0005634">
    <property type="term" value="C:nucleus"/>
    <property type="evidence" value="ECO:0007669"/>
    <property type="project" value="TreeGrafter"/>
</dbReference>
<dbReference type="Ensembl" id="ENSOSIT00000027018.1">
    <property type="protein sequence ID" value="ENSOSIP00000025620.1"/>
    <property type="gene ID" value="ENSOSIG00000013432.1"/>
</dbReference>
<dbReference type="GO" id="GO:0060041">
    <property type="term" value="P:retina development in camera-type eye"/>
    <property type="evidence" value="ECO:0007669"/>
    <property type="project" value="Ensembl"/>
</dbReference>
<dbReference type="GeneTree" id="ENSGT00940000155807"/>
<name>A0A8C7YDB9_9TELE</name>
<dbReference type="GO" id="GO:0017108">
    <property type="term" value="F:5'-flap endonuclease activity"/>
    <property type="evidence" value="ECO:0007669"/>
    <property type="project" value="TreeGrafter"/>
</dbReference>
<keyword evidence="6" id="KW-1185">Reference proteome</keyword>
<accession>A0A8C7YDB9</accession>
<reference evidence="5" key="2">
    <citation type="submission" date="2025-09" db="UniProtKB">
        <authorList>
            <consortium name="Ensembl"/>
        </authorList>
    </citation>
    <scope>IDENTIFICATION</scope>
</reference>
<dbReference type="InterPro" id="IPR006084">
    <property type="entry name" value="XPG/Rad2"/>
</dbReference>
<evidence type="ECO:0000256" key="2">
    <source>
        <dbReference type="ARBA" id="ARBA00023128"/>
    </source>
</evidence>
<evidence type="ECO:0000256" key="1">
    <source>
        <dbReference type="ARBA" id="ARBA00022553"/>
    </source>
</evidence>
<proteinExistence type="predicted"/>
<dbReference type="GO" id="GO:0030145">
    <property type="term" value="F:manganese ion binding"/>
    <property type="evidence" value="ECO:0007669"/>
    <property type="project" value="TreeGrafter"/>
</dbReference>
<evidence type="ECO:0000256" key="4">
    <source>
        <dbReference type="SAM" id="Phobius"/>
    </source>
</evidence>
<protein>
    <submittedName>
        <fullName evidence="5">Flap structure-specific endonuclease 1</fullName>
    </submittedName>
</protein>
<dbReference type="PANTHER" id="PTHR11081:SF51">
    <property type="entry name" value="FLAP ENDONUCLEASE 1"/>
    <property type="match status" value="1"/>
</dbReference>
<sequence>IQDGNVLQNEDGETTSHLMGMFYRTIRMLEHGIKPLKSSEFEKRGERRAEAEKLLAQAQEMGEQENVEKFTKRLVKVTKQHNDECKKLLSLMGVPYIEVSYFSFFFSYICCILTFVTIFFVLLMFTGSKSTEILNTY</sequence>
<reference evidence="5" key="1">
    <citation type="submission" date="2025-08" db="UniProtKB">
        <authorList>
            <consortium name="Ensembl"/>
        </authorList>
    </citation>
    <scope>IDENTIFICATION</scope>
</reference>
<dbReference type="GO" id="GO:0008409">
    <property type="term" value="F:5'-3' exonuclease activity"/>
    <property type="evidence" value="ECO:0007669"/>
    <property type="project" value="TreeGrafter"/>
</dbReference>
<dbReference type="GO" id="GO:0004523">
    <property type="term" value="F:RNA-DNA hybrid ribonuclease activity"/>
    <property type="evidence" value="ECO:0007669"/>
    <property type="project" value="TreeGrafter"/>
</dbReference>
<evidence type="ECO:0000313" key="5">
    <source>
        <dbReference type="Ensembl" id="ENSOSIP00000025620.1"/>
    </source>
</evidence>
<dbReference type="InterPro" id="IPR029060">
    <property type="entry name" value="PIN-like_dom_sf"/>
</dbReference>
<keyword evidence="4" id="KW-0812">Transmembrane</keyword>
<dbReference type="Proteomes" id="UP000694383">
    <property type="component" value="Unplaced"/>
</dbReference>
<evidence type="ECO:0000313" key="6">
    <source>
        <dbReference type="Proteomes" id="UP000694383"/>
    </source>
</evidence>
<dbReference type="Gene3D" id="3.40.50.1010">
    <property type="entry name" value="5'-nuclease"/>
    <property type="match status" value="1"/>
</dbReference>
<organism evidence="5 6">
    <name type="scientific">Oryzias sinensis</name>
    <name type="common">Chinese medaka</name>
    <dbReference type="NCBI Taxonomy" id="183150"/>
    <lineage>
        <taxon>Eukaryota</taxon>
        <taxon>Metazoa</taxon>
        <taxon>Chordata</taxon>
        <taxon>Craniata</taxon>
        <taxon>Vertebrata</taxon>
        <taxon>Euteleostomi</taxon>
        <taxon>Actinopterygii</taxon>
        <taxon>Neopterygii</taxon>
        <taxon>Teleostei</taxon>
        <taxon>Neoteleostei</taxon>
        <taxon>Acanthomorphata</taxon>
        <taxon>Ovalentaria</taxon>
        <taxon>Atherinomorphae</taxon>
        <taxon>Beloniformes</taxon>
        <taxon>Adrianichthyidae</taxon>
        <taxon>Oryziinae</taxon>
        <taxon>Oryzias</taxon>
    </lineage>
</organism>
<feature type="transmembrane region" description="Helical" evidence="4">
    <location>
        <begin position="101"/>
        <end position="125"/>
    </location>
</feature>
<evidence type="ECO:0000256" key="3">
    <source>
        <dbReference type="ARBA" id="ARBA00023242"/>
    </source>
</evidence>
<dbReference type="PANTHER" id="PTHR11081">
    <property type="entry name" value="FLAP ENDONUCLEASE FAMILY MEMBER"/>
    <property type="match status" value="1"/>
</dbReference>
<keyword evidence="4" id="KW-0472">Membrane</keyword>
<keyword evidence="1" id="KW-0597">Phosphoprotein</keyword>
<keyword evidence="4" id="KW-1133">Transmembrane helix</keyword>
<dbReference type="GO" id="GO:0000287">
    <property type="term" value="F:magnesium ion binding"/>
    <property type="evidence" value="ECO:0007669"/>
    <property type="project" value="TreeGrafter"/>
</dbReference>
<dbReference type="AlphaFoldDB" id="A0A8C7YDB9"/>
<dbReference type="SUPFAM" id="SSF88723">
    <property type="entry name" value="PIN domain-like"/>
    <property type="match status" value="1"/>
</dbReference>